<sequence>MTFAILTDSTADLDQNWAKEHQVTILGLTIELDGTVYQTVGEAQLTSPELLEAMKNGAKPTTSQVNVGQFQETFKQFAKEGKDLLYVAFSSVLSGTYQSAVMARDLVLEDYPEAVIEIVDPKAAGIGEGYLVMRAVAARDAGRSLAEAKEEIMDLAPKLRTYFLVDDLYHLMRGGRLSKSAAIMGSLASIKPILWIDAEGELVPISKVRGRKKAVRELLELIKADIGEGTALVSYTNDLEGAEALKQEMLALEGIDEVLVMPLGPVISAHVGPNSLIGFVIGKENRK</sequence>
<evidence type="ECO:0000256" key="1">
    <source>
        <dbReference type="ARBA" id="ARBA00003238"/>
    </source>
</evidence>
<dbReference type="PANTHER" id="PTHR33434">
    <property type="entry name" value="DEGV DOMAIN-CONTAINING PROTEIN DR_1986-RELATED"/>
    <property type="match status" value="1"/>
</dbReference>
<dbReference type="PROSITE" id="PS51482">
    <property type="entry name" value="DEGV"/>
    <property type="match status" value="1"/>
</dbReference>
<dbReference type="Gene3D" id="3.30.1180.10">
    <property type="match status" value="1"/>
</dbReference>
<dbReference type="SUPFAM" id="SSF82549">
    <property type="entry name" value="DAK1/DegV-like"/>
    <property type="match status" value="1"/>
</dbReference>
<proteinExistence type="predicted"/>
<accession>A0AAE8DL64</accession>
<name>A0AAE8DL64_STRPA</name>
<reference evidence="3 4" key="1">
    <citation type="submission" date="2018-08" db="EMBL/GenBank/DDBJ databases">
        <title>A genome reference for cultivated species of the human gut microbiota.</title>
        <authorList>
            <person name="Zou Y."/>
            <person name="Xue W."/>
            <person name="Luo G."/>
        </authorList>
    </citation>
    <scope>NUCLEOTIDE SEQUENCE [LARGE SCALE GENOMIC DNA]</scope>
    <source>
        <strain evidence="3 4">AF30-12BH</strain>
    </source>
</reference>
<gene>
    <name evidence="3" type="ORF">DWZ19_05935</name>
</gene>
<dbReference type="InterPro" id="IPR043168">
    <property type="entry name" value="DegV_C"/>
</dbReference>
<evidence type="ECO:0000256" key="2">
    <source>
        <dbReference type="ARBA" id="ARBA00023121"/>
    </source>
</evidence>
<dbReference type="EMBL" id="QRQU01000003">
    <property type="protein sequence ID" value="RHN25759.1"/>
    <property type="molecule type" value="Genomic_DNA"/>
</dbReference>
<evidence type="ECO:0000313" key="4">
    <source>
        <dbReference type="Proteomes" id="UP000285725"/>
    </source>
</evidence>
<evidence type="ECO:0000313" key="3">
    <source>
        <dbReference type="EMBL" id="RHN25759.1"/>
    </source>
</evidence>
<dbReference type="GO" id="GO:0008289">
    <property type="term" value="F:lipid binding"/>
    <property type="evidence" value="ECO:0007669"/>
    <property type="project" value="UniProtKB-KW"/>
</dbReference>
<dbReference type="RefSeq" id="WP_118397362.1">
    <property type="nucleotide sequence ID" value="NZ_CABJDC010000003.1"/>
</dbReference>
<protein>
    <submittedName>
        <fullName evidence="3">DegV family protein</fullName>
    </submittedName>
</protein>
<organism evidence="3 4">
    <name type="scientific">Streptococcus parasanguinis</name>
    <dbReference type="NCBI Taxonomy" id="1318"/>
    <lineage>
        <taxon>Bacteria</taxon>
        <taxon>Bacillati</taxon>
        <taxon>Bacillota</taxon>
        <taxon>Bacilli</taxon>
        <taxon>Lactobacillales</taxon>
        <taxon>Streptococcaceae</taxon>
        <taxon>Streptococcus</taxon>
    </lineage>
</organism>
<dbReference type="Pfam" id="PF02645">
    <property type="entry name" value="DegV"/>
    <property type="match status" value="1"/>
</dbReference>
<comment type="caution">
    <text evidence="3">The sequence shown here is derived from an EMBL/GenBank/DDBJ whole genome shotgun (WGS) entry which is preliminary data.</text>
</comment>
<dbReference type="InterPro" id="IPR050270">
    <property type="entry name" value="DegV_domain_contain"/>
</dbReference>
<keyword evidence="2" id="KW-0446">Lipid-binding</keyword>
<dbReference type="AlphaFoldDB" id="A0AAE8DL64"/>
<dbReference type="NCBIfam" id="TIGR00762">
    <property type="entry name" value="DegV"/>
    <property type="match status" value="1"/>
</dbReference>
<dbReference type="PANTHER" id="PTHR33434:SF3">
    <property type="entry name" value="DEGV DOMAIN-CONTAINING PROTEIN YITS"/>
    <property type="match status" value="1"/>
</dbReference>
<dbReference type="Proteomes" id="UP000285725">
    <property type="component" value="Unassembled WGS sequence"/>
</dbReference>
<dbReference type="InterPro" id="IPR003797">
    <property type="entry name" value="DegV"/>
</dbReference>
<comment type="function">
    <text evidence="1">May bind long-chain fatty acids, such as palmitate, and may play a role in lipid transport or fatty acid metabolism.</text>
</comment>
<dbReference type="Gene3D" id="2.20.28.50">
    <property type="entry name" value="degv family protein"/>
    <property type="match status" value="1"/>
</dbReference>
<dbReference type="Gene3D" id="3.40.50.10440">
    <property type="entry name" value="Dihydroxyacetone kinase, domain 1"/>
    <property type="match status" value="1"/>
</dbReference>